<keyword evidence="3" id="KW-1185">Reference proteome</keyword>
<reference evidence="2 3" key="1">
    <citation type="submission" date="2024-09" db="EMBL/GenBank/DDBJ databases">
        <authorList>
            <person name="Sun Q."/>
            <person name="Mori K."/>
        </authorList>
    </citation>
    <scope>NUCLEOTIDE SEQUENCE [LARGE SCALE GENOMIC DNA]</scope>
    <source>
        <strain evidence="2 3">TBRC 7907</strain>
    </source>
</reference>
<name>A0ABV5ZP39_9PSEU</name>
<protein>
    <recommendedName>
        <fullName evidence="4">GH26 domain-containing protein</fullName>
    </recommendedName>
</protein>
<evidence type="ECO:0000256" key="1">
    <source>
        <dbReference type="SAM" id="SignalP"/>
    </source>
</evidence>
<feature type="chain" id="PRO_5046397794" description="GH26 domain-containing protein" evidence="1">
    <location>
        <begin position="17"/>
        <end position="270"/>
    </location>
</feature>
<sequence>MRSVALALSLSLPLFGASLWPVDGETKEQALARSDSTYGRLPVLRSFHPGLPQAWEKDPYARAGRDMVVSFKEKPLEILSGKHDKFFSDWFAAAPKDRTTWWSYFHEPEDNIERGEFTAADYRAAFTHLDGLADKVGNPRLRTTLILMDWSLDPRSKRDWRDYYPGKDVVDVQAWDMYDFLENGKYLSMEEYERRKPTRAVTAAEGNEYAIAEFGGAIPEGRPQWLADVAAWARANDAVFVTYFDSVVKGDWRLKDKPSQDAWRAVVSGS</sequence>
<organism evidence="2 3">
    <name type="scientific">Allokutzneria oryzae</name>
    <dbReference type="NCBI Taxonomy" id="1378989"/>
    <lineage>
        <taxon>Bacteria</taxon>
        <taxon>Bacillati</taxon>
        <taxon>Actinomycetota</taxon>
        <taxon>Actinomycetes</taxon>
        <taxon>Pseudonocardiales</taxon>
        <taxon>Pseudonocardiaceae</taxon>
        <taxon>Allokutzneria</taxon>
    </lineage>
</organism>
<dbReference type="Gene3D" id="3.20.20.80">
    <property type="entry name" value="Glycosidases"/>
    <property type="match status" value="1"/>
</dbReference>
<evidence type="ECO:0000313" key="2">
    <source>
        <dbReference type="EMBL" id="MFB9902651.1"/>
    </source>
</evidence>
<feature type="signal peptide" evidence="1">
    <location>
        <begin position="1"/>
        <end position="16"/>
    </location>
</feature>
<dbReference type="EMBL" id="JBHLZU010000002">
    <property type="protein sequence ID" value="MFB9902651.1"/>
    <property type="molecule type" value="Genomic_DNA"/>
</dbReference>
<accession>A0ABV5ZP39</accession>
<keyword evidence="1" id="KW-0732">Signal</keyword>
<gene>
    <name evidence="2" type="ORF">ACFFQA_01735</name>
</gene>
<dbReference type="Proteomes" id="UP001589693">
    <property type="component" value="Unassembled WGS sequence"/>
</dbReference>
<dbReference type="InterPro" id="IPR017853">
    <property type="entry name" value="GH"/>
</dbReference>
<dbReference type="SUPFAM" id="SSF51445">
    <property type="entry name" value="(Trans)glycosidases"/>
    <property type="match status" value="1"/>
</dbReference>
<evidence type="ECO:0008006" key="4">
    <source>
        <dbReference type="Google" id="ProtNLM"/>
    </source>
</evidence>
<comment type="caution">
    <text evidence="2">The sequence shown here is derived from an EMBL/GenBank/DDBJ whole genome shotgun (WGS) entry which is preliminary data.</text>
</comment>
<evidence type="ECO:0000313" key="3">
    <source>
        <dbReference type="Proteomes" id="UP001589693"/>
    </source>
</evidence>
<dbReference type="RefSeq" id="WP_377849727.1">
    <property type="nucleotide sequence ID" value="NZ_JBHLZU010000002.1"/>
</dbReference>
<proteinExistence type="predicted"/>